<dbReference type="EMBL" id="KE125412">
    <property type="protein sequence ID" value="EPB68590.1"/>
    <property type="molecule type" value="Genomic_DNA"/>
</dbReference>
<feature type="region of interest" description="Disordered" evidence="1">
    <location>
        <begin position="1"/>
        <end position="59"/>
    </location>
</feature>
<feature type="compositionally biased region" description="Polar residues" evidence="1">
    <location>
        <begin position="48"/>
        <end position="59"/>
    </location>
</feature>
<accession>A0A0D6L9H7</accession>
<protein>
    <submittedName>
        <fullName evidence="2">Uncharacterized protein</fullName>
    </submittedName>
</protein>
<dbReference type="Proteomes" id="UP000054495">
    <property type="component" value="Unassembled WGS sequence"/>
</dbReference>
<evidence type="ECO:0000313" key="3">
    <source>
        <dbReference type="Proteomes" id="UP000054495"/>
    </source>
</evidence>
<dbReference type="AlphaFoldDB" id="A0A0D6L9H7"/>
<proteinExistence type="predicted"/>
<name>A0A0D6L9H7_9BILA</name>
<organism evidence="2 3">
    <name type="scientific">Ancylostoma ceylanicum</name>
    <dbReference type="NCBI Taxonomy" id="53326"/>
    <lineage>
        <taxon>Eukaryota</taxon>
        <taxon>Metazoa</taxon>
        <taxon>Ecdysozoa</taxon>
        <taxon>Nematoda</taxon>
        <taxon>Chromadorea</taxon>
        <taxon>Rhabditida</taxon>
        <taxon>Rhabditina</taxon>
        <taxon>Rhabditomorpha</taxon>
        <taxon>Strongyloidea</taxon>
        <taxon>Ancylostomatidae</taxon>
        <taxon>Ancylostomatinae</taxon>
        <taxon>Ancylostoma</taxon>
    </lineage>
</organism>
<sequence length="59" mass="6292">MKIKDIRKEANGKHMGYSDANSGLTGDGPASPEDNAGKNSKRKAPSYSHKTSGSWDLKA</sequence>
<evidence type="ECO:0000256" key="1">
    <source>
        <dbReference type="SAM" id="MobiDB-lite"/>
    </source>
</evidence>
<evidence type="ECO:0000313" key="2">
    <source>
        <dbReference type="EMBL" id="EPB68590.1"/>
    </source>
</evidence>
<keyword evidence="3" id="KW-1185">Reference proteome</keyword>
<gene>
    <name evidence="2" type="ORF">ANCCEY_12316</name>
</gene>
<feature type="compositionally biased region" description="Basic and acidic residues" evidence="1">
    <location>
        <begin position="1"/>
        <end position="12"/>
    </location>
</feature>
<reference evidence="2 3" key="1">
    <citation type="submission" date="2013-05" db="EMBL/GenBank/DDBJ databases">
        <title>Draft genome of the parasitic nematode Anyclostoma ceylanicum.</title>
        <authorList>
            <person name="Mitreva M."/>
        </authorList>
    </citation>
    <scope>NUCLEOTIDE SEQUENCE [LARGE SCALE GENOMIC DNA]</scope>
</reference>